<feature type="compositionally biased region" description="Gly residues" evidence="4">
    <location>
        <begin position="229"/>
        <end position="240"/>
    </location>
</feature>
<evidence type="ECO:0000256" key="2">
    <source>
        <dbReference type="ARBA" id="ARBA00007643"/>
    </source>
</evidence>
<dbReference type="AlphaFoldDB" id="A0AAE8SRG3"/>
<organism evidence="5 6">
    <name type="scientific">Cephalotrichum gorgonifer</name>
    <dbReference type="NCBI Taxonomy" id="2041049"/>
    <lineage>
        <taxon>Eukaryota</taxon>
        <taxon>Fungi</taxon>
        <taxon>Dikarya</taxon>
        <taxon>Ascomycota</taxon>
        <taxon>Pezizomycotina</taxon>
        <taxon>Sordariomycetes</taxon>
        <taxon>Hypocreomycetidae</taxon>
        <taxon>Microascales</taxon>
        <taxon>Microascaceae</taxon>
        <taxon>Cephalotrichum</taxon>
    </lineage>
</organism>
<reference evidence="5" key="1">
    <citation type="submission" date="2018-03" db="EMBL/GenBank/DDBJ databases">
        <authorList>
            <person name="Guldener U."/>
        </authorList>
    </citation>
    <scope>NUCLEOTIDE SEQUENCE</scope>
</reference>
<dbReference type="EMBL" id="ONZQ02000001">
    <property type="protein sequence ID" value="SPN97194.1"/>
    <property type="molecule type" value="Genomic_DNA"/>
</dbReference>
<dbReference type="Proteomes" id="UP001187682">
    <property type="component" value="Unassembled WGS sequence"/>
</dbReference>
<dbReference type="GO" id="GO:0000398">
    <property type="term" value="P:mRNA splicing, via spliceosome"/>
    <property type="evidence" value="ECO:0007669"/>
    <property type="project" value="TreeGrafter"/>
</dbReference>
<evidence type="ECO:0000313" key="6">
    <source>
        <dbReference type="Proteomes" id="UP001187682"/>
    </source>
</evidence>
<dbReference type="PANTHER" id="PTHR13486">
    <property type="entry name" value="TELOMERE LENGTH AND SILENCING PROTEIN 1 TLS1 FAMILY MEMBER"/>
    <property type="match status" value="1"/>
</dbReference>
<evidence type="ECO:0000313" key="5">
    <source>
        <dbReference type="EMBL" id="SPN97194.1"/>
    </source>
</evidence>
<keyword evidence="6" id="KW-1185">Reference proteome</keyword>
<evidence type="ECO:0008006" key="7">
    <source>
        <dbReference type="Google" id="ProtNLM"/>
    </source>
</evidence>
<feature type="region of interest" description="Disordered" evidence="4">
    <location>
        <begin position="151"/>
        <end position="291"/>
    </location>
</feature>
<feature type="compositionally biased region" description="Polar residues" evidence="4">
    <location>
        <begin position="161"/>
        <end position="188"/>
    </location>
</feature>
<evidence type="ECO:0000256" key="3">
    <source>
        <dbReference type="ARBA" id="ARBA00023242"/>
    </source>
</evidence>
<feature type="region of interest" description="Disordered" evidence="4">
    <location>
        <begin position="306"/>
        <end position="364"/>
    </location>
</feature>
<keyword evidence="3" id="KW-0539">Nucleus</keyword>
<comment type="similarity">
    <text evidence="2">Belongs to the TLS1 family.</text>
</comment>
<comment type="subcellular location">
    <subcellularLocation>
        <location evidence="1">Nucleus</location>
    </subcellularLocation>
</comment>
<dbReference type="GO" id="GO:0005681">
    <property type="term" value="C:spliceosomal complex"/>
    <property type="evidence" value="ECO:0007669"/>
    <property type="project" value="TreeGrafter"/>
</dbReference>
<dbReference type="InterPro" id="IPR010756">
    <property type="entry name" value="Tls1-like"/>
</dbReference>
<gene>
    <name evidence="5" type="ORF">DNG_00709</name>
</gene>
<feature type="compositionally biased region" description="Basic and acidic residues" evidence="4">
    <location>
        <begin position="247"/>
        <end position="267"/>
    </location>
</feature>
<feature type="region of interest" description="Disordered" evidence="4">
    <location>
        <begin position="1"/>
        <end position="106"/>
    </location>
</feature>
<proteinExistence type="inferred from homology"/>
<protein>
    <recommendedName>
        <fullName evidence="7">mRNA splicing factor RNA helicase</fullName>
    </recommendedName>
</protein>
<evidence type="ECO:0000256" key="4">
    <source>
        <dbReference type="SAM" id="MobiDB-lite"/>
    </source>
</evidence>
<comment type="caution">
    <text evidence="5">The sequence shown here is derived from an EMBL/GenBank/DDBJ whole genome shotgun (WGS) entry which is preliminary data.</text>
</comment>
<sequence length="364" mass="39099">MASPAQDATPLPATEAPDPPVIFRPKKKRPTLRSRQDDAGVPDATGAQAETGDNAPDKKDESDDDDQEVSVAELLRQRRKQQARLKGVGLPPEKPPSGYGAGEDNLERGIVAAAEAMSPDTGLATIPSRFAPQTGLVGDLVNKHMMEYVESKLASRHAPPSSRTHPDQASSLAPTPASTVATDGQKPTTLGKLMEVDLGDEARSRNVALTERAQRRLAGGGPGDEDESAGGGRAAPGRTKGGGRNRRGSDDLKRDQLVEQFLHENRPDLNIPIEEPAVPQSAPDDIPADDRIAEEFKREFLDAVARRRQKRRAARPAPRPGDKRSDGDVLKGPKLGGSRNVRSAVRDILLQQEKEKGRLGAGRR</sequence>
<dbReference type="Pfam" id="PF07052">
    <property type="entry name" value="Hep_59"/>
    <property type="match status" value="1"/>
</dbReference>
<name>A0AAE8SRG3_9PEZI</name>
<dbReference type="PANTHER" id="PTHR13486:SF2">
    <property type="entry name" value="SPLICING FACTOR C9ORF78"/>
    <property type="match status" value="1"/>
</dbReference>
<evidence type="ECO:0000256" key="1">
    <source>
        <dbReference type="ARBA" id="ARBA00004123"/>
    </source>
</evidence>
<feature type="compositionally biased region" description="Basic and acidic residues" evidence="4">
    <location>
        <begin position="320"/>
        <end position="331"/>
    </location>
</feature>
<accession>A0AAE8SRG3</accession>